<name>A0AAW2KMK5_9LAMI</name>
<evidence type="ECO:0000256" key="1">
    <source>
        <dbReference type="SAM" id="MobiDB-lite"/>
    </source>
</evidence>
<protein>
    <submittedName>
        <fullName evidence="2">Uncharacterized protein</fullName>
    </submittedName>
</protein>
<gene>
    <name evidence="2" type="ORF">Sangu_3017900</name>
</gene>
<organism evidence="2">
    <name type="scientific">Sesamum angustifolium</name>
    <dbReference type="NCBI Taxonomy" id="2727405"/>
    <lineage>
        <taxon>Eukaryota</taxon>
        <taxon>Viridiplantae</taxon>
        <taxon>Streptophyta</taxon>
        <taxon>Embryophyta</taxon>
        <taxon>Tracheophyta</taxon>
        <taxon>Spermatophyta</taxon>
        <taxon>Magnoliopsida</taxon>
        <taxon>eudicotyledons</taxon>
        <taxon>Gunneridae</taxon>
        <taxon>Pentapetalae</taxon>
        <taxon>asterids</taxon>
        <taxon>lamiids</taxon>
        <taxon>Lamiales</taxon>
        <taxon>Pedaliaceae</taxon>
        <taxon>Sesamum</taxon>
    </lineage>
</organism>
<sequence length="64" mass="6972">MVGQYETTIEESTPSVLDREALTREPGVDLVADEHGRIATSTLSAPAAPLGKSKGNRRWFDSQK</sequence>
<reference evidence="2" key="1">
    <citation type="submission" date="2020-06" db="EMBL/GenBank/DDBJ databases">
        <authorList>
            <person name="Li T."/>
            <person name="Hu X."/>
            <person name="Zhang T."/>
            <person name="Song X."/>
            <person name="Zhang H."/>
            <person name="Dai N."/>
            <person name="Sheng W."/>
            <person name="Hou X."/>
            <person name="Wei L."/>
        </authorList>
    </citation>
    <scope>NUCLEOTIDE SEQUENCE</scope>
    <source>
        <strain evidence="2">G01</strain>
        <tissue evidence="2">Leaf</tissue>
    </source>
</reference>
<dbReference type="AlphaFoldDB" id="A0AAW2KMK5"/>
<reference evidence="2" key="2">
    <citation type="journal article" date="2024" name="Plant">
        <title>Genomic evolution and insights into agronomic trait innovations of Sesamum species.</title>
        <authorList>
            <person name="Miao H."/>
            <person name="Wang L."/>
            <person name="Qu L."/>
            <person name="Liu H."/>
            <person name="Sun Y."/>
            <person name="Le M."/>
            <person name="Wang Q."/>
            <person name="Wei S."/>
            <person name="Zheng Y."/>
            <person name="Lin W."/>
            <person name="Duan Y."/>
            <person name="Cao H."/>
            <person name="Xiong S."/>
            <person name="Wang X."/>
            <person name="Wei L."/>
            <person name="Li C."/>
            <person name="Ma Q."/>
            <person name="Ju M."/>
            <person name="Zhao R."/>
            <person name="Li G."/>
            <person name="Mu C."/>
            <person name="Tian Q."/>
            <person name="Mei H."/>
            <person name="Zhang T."/>
            <person name="Gao T."/>
            <person name="Zhang H."/>
        </authorList>
    </citation>
    <scope>NUCLEOTIDE SEQUENCE</scope>
    <source>
        <strain evidence="2">G01</strain>
    </source>
</reference>
<comment type="caution">
    <text evidence="2">The sequence shown here is derived from an EMBL/GenBank/DDBJ whole genome shotgun (WGS) entry which is preliminary data.</text>
</comment>
<feature type="region of interest" description="Disordered" evidence="1">
    <location>
        <begin position="42"/>
        <end position="64"/>
    </location>
</feature>
<dbReference type="EMBL" id="JACGWK010000082">
    <property type="protein sequence ID" value="KAL0307647.1"/>
    <property type="molecule type" value="Genomic_DNA"/>
</dbReference>
<proteinExistence type="predicted"/>
<evidence type="ECO:0000313" key="2">
    <source>
        <dbReference type="EMBL" id="KAL0307647.1"/>
    </source>
</evidence>
<accession>A0AAW2KMK5</accession>